<gene>
    <name evidence="1" type="ORF">SS50377_18737</name>
    <name evidence="2" type="ORF">SS50377_23173</name>
</gene>
<dbReference type="Proteomes" id="UP000018208">
    <property type="component" value="Unassembled WGS sequence"/>
</dbReference>
<dbReference type="EMBL" id="KI546168">
    <property type="protein sequence ID" value="EST41651.1"/>
    <property type="molecule type" value="Genomic_DNA"/>
</dbReference>
<protein>
    <submittedName>
        <fullName evidence="1">Uncharacterized protein</fullName>
    </submittedName>
</protein>
<proteinExistence type="predicted"/>
<dbReference type="EMBL" id="AUWU02000003">
    <property type="protein sequence ID" value="KAH0575538.1"/>
    <property type="molecule type" value="Genomic_DNA"/>
</dbReference>
<reference evidence="2" key="2">
    <citation type="submission" date="2020-12" db="EMBL/GenBank/DDBJ databases">
        <title>New Spironucleus salmonicida genome in near-complete chromosomes.</title>
        <authorList>
            <person name="Xu F."/>
            <person name="Kurt Z."/>
            <person name="Jimenez-Gonzalez A."/>
            <person name="Astvaldsson A."/>
            <person name="Andersson J.O."/>
            <person name="Svard S.G."/>
        </authorList>
    </citation>
    <scope>NUCLEOTIDE SEQUENCE</scope>
    <source>
        <strain evidence="2">ATCC 50377</strain>
    </source>
</reference>
<organism evidence="1">
    <name type="scientific">Spironucleus salmonicida</name>
    <dbReference type="NCBI Taxonomy" id="348837"/>
    <lineage>
        <taxon>Eukaryota</taxon>
        <taxon>Metamonada</taxon>
        <taxon>Diplomonadida</taxon>
        <taxon>Hexamitidae</taxon>
        <taxon>Hexamitinae</taxon>
        <taxon>Spironucleus</taxon>
    </lineage>
</organism>
<name>V6LD99_9EUKA</name>
<keyword evidence="3" id="KW-1185">Reference proteome</keyword>
<reference evidence="1 2" key="1">
    <citation type="journal article" date="2014" name="PLoS Genet.">
        <title>The Genome of Spironucleus salmonicida Highlights a Fish Pathogen Adapted to Fluctuating Environments.</title>
        <authorList>
            <person name="Xu F."/>
            <person name="Jerlstrom-Hultqvist J."/>
            <person name="Einarsson E."/>
            <person name="Astvaldsson A."/>
            <person name="Svard S.G."/>
            <person name="Andersson J.O."/>
        </authorList>
    </citation>
    <scope>NUCLEOTIDE SEQUENCE</scope>
    <source>
        <strain evidence="2">ATCC 50377</strain>
    </source>
</reference>
<sequence>MTQLSYFQRSEDYGKSTFSALATNFCQSPKMNEKTSELVFENTPISILSLDKQFPLTVYQDDIPAIIISLSECSSMAHILQRQDILTSLSQAQFPIQKFLHEKFPKTVNDLIECLCAQTEFINEEVGILDNDFHQTFQNLLNEIADLDFNESERNQLIDDIYVQKVNREYFFVEKLFQELKTKQCLMLPFLQRFGHSPGHVTTLYKNCPFLLGQGDYLVIRQDFSQRLSSLQPATAHELAISCSGQKILSQSLKSENLIFEDVRICDLQSIKQLTFGSQKIKISIVEGDQKSYEFACKDVFDAKQYFLIANLGRLVINDQKRLIPGQYEVQGSDVVSGTVTIGMLSDKSPGIVLIGID</sequence>
<accession>V6LD99</accession>
<evidence type="ECO:0000313" key="1">
    <source>
        <dbReference type="EMBL" id="EST41651.1"/>
    </source>
</evidence>
<evidence type="ECO:0000313" key="2">
    <source>
        <dbReference type="EMBL" id="KAH0575538.1"/>
    </source>
</evidence>
<evidence type="ECO:0000313" key="3">
    <source>
        <dbReference type="Proteomes" id="UP000018208"/>
    </source>
</evidence>
<dbReference type="AlphaFoldDB" id="V6LD99"/>
<dbReference type="VEuPathDB" id="GiardiaDB:SS50377_23173"/>